<reference evidence="1" key="1">
    <citation type="journal article" date="2023" name="Antibiotics">
        <title>Prevalence and Molecular Characterization of Methicillin-Resistant Staphylococci (MRS) and Mammaliicocci (MRM) in Dromedary Camels from Algeria: First Detection of SCCmec-mecC Hybrid in Methicillin-Resistant Mammaliicoccus lentus.</title>
        <authorList>
            <person name="Belhout C."/>
            <person name="Boyen F."/>
            <person name="Vereecke N."/>
            <person name="Theuns S."/>
            <person name="Taibi N."/>
            <person name="Stegger M."/>
            <person name="de la Fe-Rodriguez P.Y."/>
            <person name="Bouayad L."/>
            <person name="Elgroud R."/>
            <person name="Butaye P."/>
        </authorList>
    </citation>
    <scope>NUCLEOTIDE SEQUENCE</scope>
    <source>
        <strain evidence="1">7048</strain>
    </source>
</reference>
<dbReference type="RefSeq" id="WP_017000816.1">
    <property type="nucleotide sequence ID" value="NZ_CABIVY010000015.1"/>
</dbReference>
<evidence type="ECO:0000313" key="1">
    <source>
        <dbReference type="EMBL" id="WHI59575.1"/>
    </source>
</evidence>
<evidence type="ECO:0000313" key="2">
    <source>
        <dbReference type="Proteomes" id="UP001223261"/>
    </source>
</evidence>
<sequence length="100" mass="11937">MKQVEIIRILDDTSFVVNAGSDRYLEPGYFIDVLKRDKSYKYIAKIEEVYPELSLCKRYGEERLFYGDVVRIRYPEDEDMQMTTKVIKSNKSKKNRKKRG</sequence>
<dbReference type="GeneID" id="99675687"/>
<organism evidence="1 2">
    <name type="scientific">Mammaliicoccus lentus</name>
    <name type="common">Staphylococcus lentus</name>
    <dbReference type="NCBI Taxonomy" id="42858"/>
    <lineage>
        <taxon>Bacteria</taxon>
        <taxon>Bacillati</taxon>
        <taxon>Bacillota</taxon>
        <taxon>Bacilli</taxon>
        <taxon>Bacillales</taxon>
        <taxon>Staphylococcaceae</taxon>
        <taxon>Mammaliicoccus</taxon>
    </lineage>
</organism>
<gene>
    <name evidence="1" type="ORF">PYH69_12795</name>
</gene>
<name>A0AAX3W437_MAMLE</name>
<dbReference type="Proteomes" id="UP001223261">
    <property type="component" value="Chromosome"/>
</dbReference>
<dbReference type="AlphaFoldDB" id="A0AAX3W437"/>
<proteinExistence type="predicted"/>
<dbReference type="EMBL" id="CP118848">
    <property type="protein sequence ID" value="WHI59575.1"/>
    <property type="molecule type" value="Genomic_DNA"/>
</dbReference>
<protein>
    <submittedName>
        <fullName evidence="1">Uncharacterized protein</fullName>
    </submittedName>
</protein>
<accession>A0AAX3W437</accession>